<evidence type="ECO:0000313" key="3">
    <source>
        <dbReference type="EMBL" id="RRR69825.1"/>
    </source>
</evidence>
<dbReference type="Pfam" id="PF05685">
    <property type="entry name" value="Uma2"/>
    <property type="match status" value="1"/>
</dbReference>
<dbReference type="AlphaFoldDB" id="A0A426TWB0"/>
<evidence type="ECO:0000259" key="2">
    <source>
        <dbReference type="Pfam" id="PF05685"/>
    </source>
</evidence>
<reference evidence="3 4" key="1">
    <citation type="submission" date="2018-12" db="EMBL/GenBank/DDBJ databases">
        <title>Genome Sequence of Candidatus Viridilinea halotolerans isolated from saline sulfide-rich spring.</title>
        <authorList>
            <person name="Grouzdev D.S."/>
            <person name="Burganskaya E.I."/>
            <person name="Krutkina M.S."/>
            <person name="Sukhacheva M.V."/>
            <person name="Gorlenko V.M."/>
        </authorList>
    </citation>
    <scope>NUCLEOTIDE SEQUENCE [LARGE SCALE GENOMIC DNA]</scope>
    <source>
        <strain evidence="3">Chok-6</strain>
    </source>
</reference>
<sequence>MVADADQAKLHIRWQEDDESLMSLERLQGHWTEEQYLLMTDQTKRLLEYSDGYLEVLPMPTEEHQDISQFLFLALLAFLQGIGGKVYYAPLRVRIRANKFREPDLLLVRDAHDPRRQNRYWLGADLVVEVVSAGDPERDTKVKRNDYAQAGIPEYWIVNPLTTTITVLVLEGETYTEHGCFSRGEDAVSKLLDGFRVRVDAVFDAK</sequence>
<keyword evidence="1" id="KW-0812">Transmembrane</keyword>
<proteinExistence type="predicted"/>
<evidence type="ECO:0000313" key="4">
    <source>
        <dbReference type="Proteomes" id="UP000280307"/>
    </source>
</evidence>
<keyword evidence="1" id="KW-1133">Transmembrane helix</keyword>
<dbReference type="EMBL" id="RSAS01000582">
    <property type="protein sequence ID" value="RRR69825.1"/>
    <property type="molecule type" value="Genomic_DNA"/>
</dbReference>
<dbReference type="PANTHER" id="PTHR34107:SF2">
    <property type="entry name" value="SLL0888 PROTEIN"/>
    <property type="match status" value="1"/>
</dbReference>
<comment type="caution">
    <text evidence="3">The sequence shown here is derived from an EMBL/GenBank/DDBJ whole genome shotgun (WGS) entry which is preliminary data.</text>
</comment>
<dbReference type="CDD" id="cd06260">
    <property type="entry name" value="DUF820-like"/>
    <property type="match status" value="1"/>
</dbReference>
<keyword evidence="3" id="KW-0255">Endonuclease</keyword>
<dbReference type="Gene3D" id="3.90.1570.10">
    <property type="entry name" value="tt1808, chain A"/>
    <property type="match status" value="1"/>
</dbReference>
<feature type="transmembrane region" description="Helical" evidence="1">
    <location>
        <begin position="67"/>
        <end position="88"/>
    </location>
</feature>
<dbReference type="SUPFAM" id="SSF52980">
    <property type="entry name" value="Restriction endonuclease-like"/>
    <property type="match status" value="1"/>
</dbReference>
<keyword evidence="3" id="KW-0540">Nuclease</keyword>
<keyword evidence="3" id="KW-0378">Hydrolase</keyword>
<protein>
    <submittedName>
        <fullName evidence="3">Uma2 family endonuclease</fullName>
    </submittedName>
</protein>
<dbReference type="InterPro" id="IPR012296">
    <property type="entry name" value="Nuclease_put_TT1808"/>
</dbReference>
<name>A0A426TWB0_9CHLR</name>
<keyword evidence="1" id="KW-0472">Membrane</keyword>
<accession>A0A426TWB0</accession>
<gene>
    <name evidence="3" type="ORF">EI684_14570</name>
</gene>
<organism evidence="3 4">
    <name type="scientific">Candidatus Viridilinea halotolerans</name>
    <dbReference type="NCBI Taxonomy" id="2491704"/>
    <lineage>
        <taxon>Bacteria</taxon>
        <taxon>Bacillati</taxon>
        <taxon>Chloroflexota</taxon>
        <taxon>Chloroflexia</taxon>
        <taxon>Chloroflexales</taxon>
        <taxon>Chloroflexineae</taxon>
        <taxon>Oscillochloridaceae</taxon>
        <taxon>Candidatus Viridilinea</taxon>
    </lineage>
</organism>
<dbReference type="InterPro" id="IPR011335">
    <property type="entry name" value="Restrct_endonuc-II-like"/>
</dbReference>
<dbReference type="GO" id="GO:0004519">
    <property type="term" value="F:endonuclease activity"/>
    <property type="evidence" value="ECO:0007669"/>
    <property type="project" value="UniProtKB-KW"/>
</dbReference>
<evidence type="ECO:0000256" key="1">
    <source>
        <dbReference type="SAM" id="Phobius"/>
    </source>
</evidence>
<dbReference type="Proteomes" id="UP000280307">
    <property type="component" value="Unassembled WGS sequence"/>
</dbReference>
<feature type="domain" description="Putative restriction endonuclease" evidence="2">
    <location>
        <begin position="34"/>
        <end position="197"/>
    </location>
</feature>
<dbReference type="PANTHER" id="PTHR34107">
    <property type="entry name" value="SLL0198 PROTEIN-RELATED"/>
    <property type="match status" value="1"/>
</dbReference>
<dbReference type="InterPro" id="IPR008538">
    <property type="entry name" value="Uma2"/>
</dbReference>